<dbReference type="NCBIfam" id="TIGR02937">
    <property type="entry name" value="sigma70-ECF"/>
    <property type="match status" value="1"/>
</dbReference>
<evidence type="ECO:0000256" key="3">
    <source>
        <dbReference type="ARBA" id="ARBA00023015"/>
    </source>
</evidence>
<evidence type="ECO:0000313" key="9">
    <source>
        <dbReference type="Proteomes" id="UP001500767"/>
    </source>
</evidence>
<organism evidence="8 9">
    <name type="scientific">Microlunatus spumicola</name>
    <dbReference type="NCBI Taxonomy" id="81499"/>
    <lineage>
        <taxon>Bacteria</taxon>
        <taxon>Bacillati</taxon>
        <taxon>Actinomycetota</taxon>
        <taxon>Actinomycetes</taxon>
        <taxon>Propionibacteriales</taxon>
        <taxon>Propionibacteriaceae</taxon>
        <taxon>Microlunatus</taxon>
    </lineage>
</organism>
<dbReference type="Gene3D" id="3.10.450.50">
    <property type="match status" value="1"/>
</dbReference>
<dbReference type="InterPro" id="IPR014303">
    <property type="entry name" value="RNA_pol_sigma-70_ECF"/>
</dbReference>
<evidence type="ECO:0000259" key="7">
    <source>
        <dbReference type="Pfam" id="PF08281"/>
    </source>
</evidence>
<dbReference type="PANTHER" id="PTHR30173">
    <property type="entry name" value="SIGMA 19 FACTOR"/>
    <property type="match status" value="1"/>
</dbReference>
<dbReference type="RefSeq" id="WP_344740823.1">
    <property type="nucleotide sequence ID" value="NZ_BAAAYR010000001.1"/>
</dbReference>
<dbReference type="NCBIfam" id="NF007214">
    <property type="entry name" value="PRK09636.1"/>
    <property type="match status" value="1"/>
</dbReference>
<sequence>MPDLAVDDGLEDAAAVFADVRPRLFGIAYRVLGSWTEAEDVVQETWLRWQGTDRAEVRHPPAFLATTATRLALNVAQSARARRETYVGPWLPEPVDTSADPAVGAVQGQEVELALLLLLERLTPTERAAYVLRESFDYPYPEIAEILGLSPANVRQLVSRARKHLAGERREPVAPATHRRLLEAFVRAAQTGDVVALERLLAEDVVSWSDGNGARGVARVPVVGRTRVARFVSAFRPRFWPGTQNTWVEANGRTALLIKVDGAPLALLNVQVVDGKIRQLQWQVSPTKIDGFLRSAARSSRTDTA</sequence>
<dbReference type="Gene3D" id="1.10.10.10">
    <property type="entry name" value="Winged helix-like DNA-binding domain superfamily/Winged helix DNA-binding domain"/>
    <property type="match status" value="1"/>
</dbReference>
<evidence type="ECO:0000256" key="2">
    <source>
        <dbReference type="ARBA" id="ARBA00011344"/>
    </source>
</evidence>
<keyword evidence="9" id="KW-1185">Reference proteome</keyword>
<keyword evidence="4" id="KW-0731">Sigma factor</keyword>
<evidence type="ECO:0000256" key="4">
    <source>
        <dbReference type="ARBA" id="ARBA00023082"/>
    </source>
</evidence>
<dbReference type="InterPro" id="IPR013324">
    <property type="entry name" value="RNA_pol_sigma_r3/r4-like"/>
</dbReference>
<evidence type="ECO:0000313" key="8">
    <source>
        <dbReference type="EMBL" id="GAA3551626.1"/>
    </source>
</evidence>
<dbReference type="Pfam" id="PF04542">
    <property type="entry name" value="Sigma70_r2"/>
    <property type="match status" value="1"/>
</dbReference>
<evidence type="ECO:0000259" key="6">
    <source>
        <dbReference type="Pfam" id="PF04542"/>
    </source>
</evidence>
<comment type="caution">
    <text evidence="8">The sequence shown here is derived from an EMBL/GenBank/DDBJ whole genome shotgun (WGS) entry which is preliminary data.</text>
</comment>
<dbReference type="SUPFAM" id="SSF54427">
    <property type="entry name" value="NTF2-like"/>
    <property type="match status" value="1"/>
</dbReference>
<proteinExistence type="inferred from homology"/>
<comment type="similarity">
    <text evidence="1">Belongs to the sigma-70 factor family. ECF subfamily.</text>
</comment>
<dbReference type="InterPro" id="IPR007627">
    <property type="entry name" value="RNA_pol_sigma70_r2"/>
</dbReference>
<dbReference type="Gene3D" id="1.10.1740.10">
    <property type="match status" value="1"/>
</dbReference>
<dbReference type="SUPFAM" id="SSF88659">
    <property type="entry name" value="Sigma3 and sigma4 domains of RNA polymerase sigma factors"/>
    <property type="match status" value="1"/>
</dbReference>
<dbReference type="InterPro" id="IPR013325">
    <property type="entry name" value="RNA_pol_sigma_r2"/>
</dbReference>
<dbReference type="NCBIfam" id="TIGR02957">
    <property type="entry name" value="SigX4"/>
    <property type="match status" value="1"/>
</dbReference>
<dbReference type="InterPro" id="IPR014284">
    <property type="entry name" value="RNA_pol_sigma-70_dom"/>
</dbReference>
<dbReference type="InterPro" id="IPR013249">
    <property type="entry name" value="RNA_pol_sigma70_r4_t2"/>
</dbReference>
<evidence type="ECO:0000256" key="1">
    <source>
        <dbReference type="ARBA" id="ARBA00010641"/>
    </source>
</evidence>
<feature type="domain" description="RNA polymerase sigma factor 70 region 4 type 2" evidence="7">
    <location>
        <begin position="113"/>
        <end position="165"/>
    </location>
</feature>
<reference evidence="9" key="1">
    <citation type="journal article" date="2019" name="Int. J. Syst. Evol. Microbiol.">
        <title>The Global Catalogue of Microorganisms (GCM) 10K type strain sequencing project: providing services to taxonomists for standard genome sequencing and annotation.</title>
        <authorList>
            <consortium name="The Broad Institute Genomics Platform"/>
            <consortium name="The Broad Institute Genome Sequencing Center for Infectious Disease"/>
            <person name="Wu L."/>
            <person name="Ma J."/>
        </authorList>
    </citation>
    <scope>NUCLEOTIDE SEQUENCE [LARGE SCALE GENOMIC DNA]</scope>
    <source>
        <strain evidence="9">JCM 16540</strain>
    </source>
</reference>
<evidence type="ECO:0000256" key="5">
    <source>
        <dbReference type="ARBA" id="ARBA00023163"/>
    </source>
</evidence>
<keyword evidence="3" id="KW-0805">Transcription regulation</keyword>
<feature type="domain" description="RNA polymerase sigma-70 region 2" evidence="6">
    <location>
        <begin position="17"/>
        <end position="78"/>
    </location>
</feature>
<dbReference type="Pfam" id="PF08281">
    <property type="entry name" value="Sigma70_r4_2"/>
    <property type="match status" value="1"/>
</dbReference>
<gene>
    <name evidence="8" type="ORF">GCM10022197_03210</name>
</gene>
<dbReference type="SUPFAM" id="SSF88946">
    <property type="entry name" value="Sigma2 domain of RNA polymerase sigma factors"/>
    <property type="match status" value="1"/>
</dbReference>
<dbReference type="InterPro" id="IPR052704">
    <property type="entry name" value="ECF_Sigma-70_Domain"/>
</dbReference>
<dbReference type="CDD" id="cd06171">
    <property type="entry name" value="Sigma70_r4"/>
    <property type="match status" value="1"/>
</dbReference>
<comment type="subunit">
    <text evidence="2">Interacts transiently with the RNA polymerase catalytic core formed by RpoA, RpoB, RpoC and RpoZ (2 alpha, 1 beta, 1 beta' and 1 omega subunit) to form the RNA polymerase holoenzyme that can initiate transcription.</text>
</comment>
<dbReference type="EMBL" id="BAAAYR010000001">
    <property type="protein sequence ID" value="GAA3551626.1"/>
    <property type="molecule type" value="Genomic_DNA"/>
</dbReference>
<accession>A0ABP6WK68</accession>
<protein>
    <submittedName>
        <fullName evidence="8">RNA polymerase sigma-70 factor</fullName>
    </submittedName>
</protein>
<dbReference type="Proteomes" id="UP001500767">
    <property type="component" value="Unassembled WGS sequence"/>
</dbReference>
<dbReference type="PANTHER" id="PTHR30173:SF36">
    <property type="entry name" value="ECF RNA POLYMERASE SIGMA FACTOR SIGJ"/>
    <property type="match status" value="1"/>
</dbReference>
<dbReference type="InterPro" id="IPR036388">
    <property type="entry name" value="WH-like_DNA-bd_sf"/>
</dbReference>
<dbReference type="InterPro" id="IPR032710">
    <property type="entry name" value="NTF2-like_dom_sf"/>
</dbReference>
<keyword evidence="5" id="KW-0804">Transcription</keyword>
<name>A0ABP6WK68_9ACTN</name>